<dbReference type="AlphaFoldDB" id="A0A521ENT0"/>
<dbReference type="OrthoDB" id="9790710at2"/>
<dbReference type="GO" id="GO:0016757">
    <property type="term" value="F:glycosyltransferase activity"/>
    <property type="evidence" value="ECO:0007669"/>
    <property type="project" value="TreeGrafter"/>
</dbReference>
<organism evidence="2 3">
    <name type="scientific">Thalassovita litoralis</name>
    <dbReference type="NCBI Taxonomy" id="1010611"/>
    <lineage>
        <taxon>Bacteria</taxon>
        <taxon>Pseudomonadati</taxon>
        <taxon>Pseudomonadota</taxon>
        <taxon>Alphaproteobacteria</taxon>
        <taxon>Rhodobacterales</taxon>
        <taxon>Roseobacteraceae</taxon>
        <taxon>Thalassovita</taxon>
    </lineage>
</organism>
<reference evidence="2 3" key="1">
    <citation type="submission" date="2017-05" db="EMBL/GenBank/DDBJ databases">
        <authorList>
            <person name="Varghese N."/>
            <person name="Submissions S."/>
        </authorList>
    </citation>
    <scope>NUCLEOTIDE SEQUENCE [LARGE SCALE GENOMIC DNA]</scope>
    <source>
        <strain evidence="2 3">DSM 29506</strain>
    </source>
</reference>
<dbReference type="Gene3D" id="3.40.50.2000">
    <property type="entry name" value="Glycogen Phosphorylase B"/>
    <property type="match status" value="2"/>
</dbReference>
<dbReference type="RefSeq" id="WP_142493960.1">
    <property type="nucleotide sequence ID" value="NZ_FXTO01000018.1"/>
</dbReference>
<dbReference type="SUPFAM" id="SSF53756">
    <property type="entry name" value="UDP-Glycosyltransferase/glycogen phosphorylase"/>
    <property type="match status" value="1"/>
</dbReference>
<keyword evidence="3" id="KW-1185">Reference proteome</keyword>
<evidence type="ECO:0000313" key="2">
    <source>
        <dbReference type="EMBL" id="SMO85552.1"/>
    </source>
</evidence>
<dbReference type="PANTHER" id="PTHR46401">
    <property type="entry name" value="GLYCOSYLTRANSFERASE WBBK-RELATED"/>
    <property type="match status" value="1"/>
</dbReference>
<dbReference type="Proteomes" id="UP000316030">
    <property type="component" value="Unassembled WGS sequence"/>
</dbReference>
<sequence>MTPRKTPKNRSDVRIAYLCDVSPLDTLPYSGGNSRIYTALKGEFPNIDIISQSWGLAEPVHRLIYRLSDALNLRTRWRAHLILSGFIRRVVEKQLAEGQYDALFCAYSFQSLFRVRPPYPMTVVYTADATPTTYRQSVIGRSFGSYMKLSRRFDPLILKAETQTFASADLLLWPSRWLKNRADSTYGLDPEKSHVVPWGANIPAPDMDFPPPTLSADAPVRLLFVGRDWYAKGGPLTAQTVATLRRQGVDARLTVVGCTPPDTGLPDHALTVHPSLNKAIPKELALFQQQFQQAHFIMMPSFESYGFAFCEASAFGLPSLCLNAGGVPVFDCENGHALDLNATPSDYAAQIRSYLANPNQYDTLRRTTRQVYEQKLNWPAWAKTTADLIMEDIAKRAE</sequence>
<dbReference type="Pfam" id="PF13692">
    <property type="entry name" value="Glyco_trans_1_4"/>
    <property type="match status" value="1"/>
</dbReference>
<proteinExistence type="predicted"/>
<dbReference type="GO" id="GO:0009103">
    <property type="term" value="P:lipopolysaccharide biosynthetic process"/>
    <property type="evidence" value="ECO:0007669"/>
    <property type="project" value="TreeGrafter"/>
</dbReference>
<dbReference type="PANTHER" id="PTHR46401:SF2">
    <property type="entry name" value="GLYCOSYLTRANSFERASE WBBK-RELATED"/>
    <property type="match status" value="1"/>
</dbReference>
<accession>A0A521ENT0</accession>
<protein>
    <submittedName>
        <fullName evidence="2">Glycosyltransferase involved in cell wall bisynthesis</fullName>
    </submittedName>
</protein>
<dbReference type="EMBL" id="FXTO01000018">
    <property type="protein sequence ID" value="SMO85552.1"/>
    <property type="molecule type" value="Genomic_DNA"/>
</dbReference>
<gene>
    <name evidence="2" type="ORF">SAMN06265173_11814</name>
</gene>
<evidence type="ECO:0000256" key="1">
    <source>
        <dbReference type="ARBA" id="ARBA00022679"/>
    </source>
</evidence>
<dbReference type="CDD" id="cd03801">
    <property type="entry name" value="GT4_PimA-like"/>
    <property type="match status" value="1"/>
</dbReference>
<keyword evidence="1 2" id="KW-0808">Transferase</keyword>
<name>A0A521ENT0_9RHOB</name>
<evidence type="ECO:0000313" key="3">
    <source>
        <dbReference type="Proteomes" id="UP000316030"/>
    </source>
</evidence>